<feature type="compositionally biased region" description="Basic and acidic residues" evidence="2">
    <location>
        <begin position="1"/>
        <end position="15"/>
    </location>
</feature>
<dbReference type="GO" id="GO:0003824">
    <property type="term" value="F:catalytic activity"/>
    <property type="evidence" value="ECO:0007669"/>
    <property type="project" value="InterPro"/>
</dbReference>
<dbReference type="PANTHER" id="PTHR46082:SF11">
    <property type="entry name" value="AAA+ ATPASE DOMAIN-CONTAINING PROTEIN-RELATED"/>
    <property type="match status" value="1"/>
</dbReference>
<organism evidence="6 7">
    <name type="scientific">Colletotrichum phormii</name>
    <dbReference type="NCBI Taxonomy" id="359342"/>
    <lineage>
        <taxon>Eukaryota</taxon>
        <taxon>Fungi</taxon>
        <taxon>Dikarya</taxon>
        <taxon>Ascomycota</taxon>
        <taxon>Pezizomycotina</taxon>
        <taxon>Sordariomycetes</taxon>
        <taxon>Hypocreomycetidae</taxon>
        <taxon>Glomerellales</taxon>
        <taxon>Glomerellaceae</taxon>
        <taxon>Colletotrichum</taxon>
        <taxon>Colletotrichum acutatum species complex</taxon>
    </lineage>
</organism>
<feature type="compositionally biased region" description="Polar residues" evidence="2">
    <location>
        <begin position="1123"/>
        <end position="1142"/>
    </location>
</feature>
<dbReference type="Gene3D" id="3.40.50.300">
    <property type="entry name" value="P-loop containing nucleotide triphosphate hydrolases"/>
    <property type="match status" value="1"/>
</dbReference>
<evidence type="ECO:0000256" key="3">
    <source>
        <dbReference type="SAM" id="Phobius"/>
    </source>
</evidence>
<dbReference type="Pfam" id="PF24883">
    <property type="entry name" value="NPHP3_N"/>
    <property type="match status" value="1"/>
</dbReference>
<dbReference type="GO" id="GO:0009116">
    <property type="term" value="P:nucleoside metabolic process"/>
    <property type="evidence" value="ECO:0007669"/>
    <property type="project" value="InterPro"/>
</dbReference>
<dbReference type="InterPro" id="IPR056884">
    <property type="entry name" value="NPHP3-like_N"/>
</dbReference>
<dbReference type="InterPro" id="IPR053137">
    <property type="entry name" value="NLR-like"/>
</dbReference>
<evidence type="ECO:0008006" key="8">
    <source>
        <dbReference type="Google" id="ProtNLM"/>
    </source>
</evidence>
<evidence type="ECO:0000259" key="4">
    <source>
        <dbReference type="Pfam" id="PF23239"/>
    </source>
</evidence>
<comment type="caution">
    <text evidence="6">The sequence shown here is derived from an EMBL/GenBank/DDBJ whole genome shotgun (WGS) entry which is preliminary data.</text>
</comment>
<dbReference type="EMBL" id="JAHMHQ010000024">
    <property type="protein sequence ID" value="KAK1624555.1"/>
    <property type="molecule type" value="Genomic_DNA"/>
</dbReference>
<keyword evidence="3" id="KW-0472">Membrane</keyword>
<keyword evidence="3" id="KW-1133">Transmembrane helix</keyword>
<sequence>MYDPNTKESGDDNDKSVANSKSGSLEHGRTSAPDSDADDFQPGKKKKTGVDRPGGDAPVAEDYTVGWVCALPLEMAAAKGMLDQLHPNLPWQDPADHNSYVLGQVQGHNVVIACLPAGIHRITPAAKGTKDLLRTFKSIRFGLMVGIGGGVPSRKHDIRLGDIVVSQPAETSGGVIQYDRGKTVQVGEFQCTGSLNAPPQVLLAALSRLQADHLIEDSRIPHFLSELVSKSPKKMKNKFGHQGALYDYLFQAEYDHVSPDSTCDQCDHTQTIQRDDRDNTDPVIHYGNIASGNQVIKHGKTRDELSKELGVLCFEIEAAGLQDFPCLVIRGVCDYADSHNNKRWQEYAAATSAAFAKELLSVIPPDRVLQETPIPQLVSDPHLYKLVSNTNAAISAQTQKQEVRYKSQKQVDCHRMFRTSAYERFKNINPDRVPGTCKWVLEHARYKKWQHSRQDDLLWISAGPGCGKSVLAKSLIDEEIQQSNEHTVCYFFFKDNEDQNRLATALCALLHQLFYCQPLLIRQAMAAFEKNGEKLQTEVDELWRIFIAAGKDDQAVSVTCVLDALDECCLDDRRKLIQFLTNFHNHPKMSTRKSQLKFLVTSRPHQDIEAEFRNIPEPQTIRLAGEESNADISEEINLVIRHEVATAGHKLGMSQEVQDMLQEKLFSVPHRTYPWLHLVMDEISHSQVWPKSAFIKTINTLPTKVEDAYENILGRLNSNQRRETQASTRELEPESFWSDLPRENQFQLTPLDAHTIFTESDGISNMASEIFSGGLVSTKPSSLEGDINAVDEDNATRQRAKTFYNHTQIENYRDDVDDEIRSLASGPEDIQSQDGSDFTRWEVRNAAASYLAEMLTNDATLRPLYEEASKRLDDERFSRNHGRLLKIYYLSLRSQAPNQKQSVAVNFLRPRSNRSLISRKILESTGRERVHITLPQLDERNLTLERYLNSVEVRSDAIVAEVETPLNIDERSEQESSVDGHEQEDDQDGLDLVDLKNARSYFASGTSLMEFKAEFRDFLHLPRMVVEETQTQMRSQTETETQRGANTTKSRGWYYSVAYWKSKLSSWLYDTCYPPKTGYQRLRYICECGDHMFLDIKELESGGVQRLRQRFVKDGLARLITPYDSTTAQESTADQDPRSSLSPLPPAHVRSERSQSSSSRQSCGLGTFSSRPGSSTPASDTSRSEEMALHPGGQLTPQYLLLCVNQKSLPVLDHIDCSSFGNDQYLFQHILERYQTIREGSTWRISLLFPPSVCGILDKAVVYLRRNTPSWLDWIFQFFQKLSEASLFIMHTGDYVQFRLVPMGESTKPQHFKCGEYPPVYEVLEAKSYSYNPVPTDVAVDSIPLWHLTLPGLRHSDNYWITTFPKKLQGPLHRQPGTRGRVIGWGIRINERFNWHLFFSLLLVIMVTIWAIVAMYLACRADDSSGFGLGALLAALIVIYMPFQYFAWKEKLD</sequence>
<dbReference type="Pfam" id="PF23239">
    <property type="entry name" value="DUF7069"/>
    <property type="match status" value="1"/>
</dbReference>
<keyword evidence="1" id="KW-0677">Repeat</keyword>
<feature type="transmembrane region" description="Helical" evidence="3">
    <location>
        <begin position="1397"/>
        <end position="1419"/>
    </location>
</feature>
<keyword evidence="3" id="KW-0812">Transmembrane</keyword>
<evidence type="ECO:0000313" key="6">
    <source>
        <dbReference type="EMBL" id="KAK1624555.1"/>
    </source>
</evidence>
<feature type="domain" description="Nephrocystin 3-like N-terminal" evidence="5">
    <location>
        <begin position="435"/>
        <end position="603"/>
    </location>
</feature>
<feature type="transmembrane region" description="Helical" evidence="3">
    <location>
        <begin position="1426"/>
        <end position="1448"/>
    </location>
</feature>
<feature type="domain" description="DUF7069" evidence="4">
    <location>
        <begin position="632"/>
        <end position="683"/>
    </location>
</feature>
<dbReference type="GeneID" id="85476128"/>
<accession>A0AAJ0EB12</accession>
<dbReference type="Gene3D" id="3.40.50.1580">
    <property type="entry name" value="Nucleoside phosphorylase domain"/>
    <property type="match status" value="1"/>
</dbReference>
<dbReference type="RefSeq" id="XP_060440550.1">
    <property type="nucleotide sequence ID" value="XM_060591266.1"/>
</dbReference>
<gene>
    <name evidence="6" type="ORF">BDP81DRAFT_437792</name>
</gene>
<evidence type="ECO:0000259" key="5">
    <source>
        <dbReference type="Pfam" id="PF24883"/>
    </source>
</evidence>
<feature type="compositionally biased region" description="Polar residues" evidence="2">
    <location>
        <begin position="1167"/>
        <end position="1181"/>
    </location>
</feature>
<name>A0AAJ0EB12_9PEZI</name>
<dbReference type="InterPro" id="IPR055497">
    <property type="entry name" value="DUF7069"/>
</dbReference>
<feature type="region of interest" description="Disordered" evidence="2">
    <location>
        <begin position="964"/>
        <end position="990"/>
    </location>
</feature>
<feature type="region of interest" description="Disordered" evidence="2">
    <location>
        <begin position="1"/>
        <end position="57"/>
    </location>
</feature>
<dbReference type="SUPFAM" id="SSF53167">
    <property type="entry name" value="Purine and uridine phosphorylases"/>
    <property type="match status" value="1"/>
</dbReference>
<feature type="region of interest" description="Disordered" evidence="2">
    <location>
        <begin position="1123"/>
        <end position="1189"/>
    </location>
</feature>
<reference evidence="6" key="1">
    <citation type="submission" date="2021-06" db="EMBL/GenBank/DDBJ databases">
        <title>Comparative genomics, transcriptomics and evolutionary studies reveal genomic signatures of adaptation to plant cell wall in hemibiotrophic fungi.</title>
        <authorList>
            <consortium name="DOE Joint Genome Institute"/>
            <person name="Baroncelli R."/>
            <person name="Diaz J.F."/>
            <person name="Benocci T."/>
            <person name="Peng M."/>
            <person name="Battaglia E."/>
            <person name="Haridas S."/>
            <person name="Andreopoulos W."/>
            <person name="Labutti K."/>
            <person name="Pangilinan J."/>
            <person name="Floch G.L."/>
            <person name="Makela M.R."/>
            <person name="Henrissat B."/>
            <person name="Grigoriev I.V."/>
            <person name="Crouch J.A."/>
            <person name="De Vries R.P."/>
            <person name="Sukno S.A."/>
            <person name="Thon M.R."/>
        </authorList>
    </citation>
    <scope>NUCLEOTIDE SEQUENCE</scope>
    <source>
        <strain evidence="6">CBS 102054</strain>
    </source>
</reference>
<evidence type="ECO:0000313" key="7">
    <source>
        <dbReference type="Proteomes" id="UP001243989"/>
    </source>
</evidence>
<proteinExistence type="predicted"/>
<protein>
    <recommendedName>
        <fullName evidence="8">Vegetative incompatibility protein HET-E-1</fullName>
    </recommendedName>
</protein>
<dbReference type="Proteomes" id="UP001243989">
    <property type="component" value="Unassembled WGS sequence"/>
</dbReference>
<feature type="compositionally biased region" description="Basic and acidic residues" evidence="2">
    <location>
        <begin position="968"/>
        <end position="981"/>
    </location>
</feature>
<dbReference type="InterPro" id="IPR035994">
    <property type="entry name" value="Nucleoside_phosphorylase_sf"/>
</dbReference>
<keyword evidence="7" id="KW-1185">Reference proteome</keyword>
<evidence type="ECO:0000256" key="2">
    <source>
        <dbReference type="SAM" id="MobiDB-lite"/>
    </source>
</evidence>
<evidence type="ECO:0000256" key="1">
    <source>
        <dbReference type="ARBA" id="ARBA00022737"/>
    </source>
</evidence>
<dbReference type="PANTHER" id="PTHR46082">
    <property type="entry name" value="ATP/GTP-BINDING PROTEIN-RELATED"/>
    <property type="match status" value="1"/>
</dbReference>
<dbReference type="InterPro" id="IPR027417">
    <property type="entry name" value="P-loop_NTPase"/>
</dbReference>